<gene>
    <name evidence="2" type="ORF">COO09_17365</name>
</gene>
<feature type="signal peptide" evidence="1">
    <location>
        <begin position="1"/>
        <end position="19"/>
    </location>
</feature>
<keyword evidence="3" id="KW-1185">Reference proteome</keyword>
<evidence type="ECO:0000313" key="3">
    <source>
        <dbReference type="Proteomes" id="UP000218934"/>
    </source>
</evidence>
<organism evidence="2 3">
    <name type="scientific">Rhizorhabdus dicambivorans</name>
    <dbReference type="NCBI Taxonomy" id="1850238"/>
    <lineage>
        <taxon>Bacteria</taxon>
        <taxon>Pseudomonadati</taxon>
        <taxon>Pseudomonadota</taxon>
        <taxon>Alphaproteobacteria</taxon>
        <taxon>Sphingomonadales</taxon>
        <taxon>Sphingomonadaceae</taxon>
        <taxon>Rhizorhabdus</taxon>
    </lineage>
</organism>
<protein>
    <submittedName>
        <fullName evidence="2">Uncharacterized protein</fullName>
    </submittedName>
</protein>
<evidence type="ECO:0000256" key="1">
    <source>
        <dbReference type="SAM" id="SignalP"/>
    </source>
</evidence>
<feature type="chain" id="PRO_5012517275" evidence="1">
    <location>
        <begin position="20"/>
        <end position="82"/>
    </location>
</feature>
<comment type="caution">
    <text evidence="2">The sequence shown here is derived from an EMBL/GenBank/DDBJ whole genome shotgun (WGS) entry which is preliminary data.</text>
</comment>
<dbReference type="EMBL" id="NWUF01000020">
    <property type="protein sequence ID" value="PCE40968.1"/>
    <property type="molecule type" value="Genomic_DNA"/>
</dbReference>
<reference evidence="2 3" key="1">
    <citation type="submission" date="2017-09" db="EMBL/GenBank/DDBJ databases">
        <title>The Catabolism of 3,6-Dichlorosalicylic acid is Initiated by the Cytochrome P450 Monooxygenase DsmABC in Rhizorhabdus dicambivorans Ndbn-20.</title>
        <authorList>
            <person name="Na L."/>
        </authorList>
    </citation>
    <scope>NUCLEOTIDE SEQUENCE [LARGE SCALE GENOMIC DNA]</scope>
    <source>
        <strain evidence="2 3">Ndbn-20m</strain>
    </source>
</reference>
<dbReference type="RefSeq" id="WP_139114796.1">
    <property type="nucleotide sequence ID" value="NZ_CP023449.1"/>
</dbReference>
<accession>A0A2A4FU46</accession>
<proteinExistence type="predicted"/>
<sequence>MIRSLVAAVAIITSTTALAQAMQGARGGDVRPGLPMQNAAPQQVAGPVHVRFRKPSDVSLAGRTMPEGVQRELALHRYADRR</sequence>
<name>A0A2A4FU46_9SPHN</name>
<evidence type="ECO:0000313" key="2">
    <source>
        <dbReference type="EMBL" id="PCE40968.1"/>
    </source>
</evidence>
<keyword evidence="1" id="KW-0732">Signal</keyword>
<dbReference type="Proteomes" id="UP000218934">
    <property type="component" value="Unassembled WGS sequence"/>
</dbReference>
<dbReference type="AlphaFoldDB" id="A0A2A4FU46"/>